<evidence type="ECO:0000313" key="2">
    <source>
        <dbReference type="Proteomes" id="UP000005653"/>
    </source>
</evidence>
<dbReference type="GeneID" id="18989874"/>
<name>G8I9J9_9CAUD</name>
<dbReference type="Proteomes" id="UP000005653">
    <property type="component" value="Segment"/>
</dbReference>
<gene>
    <name evidence="1" type="primary">78</name>
    <name evidence="1" type="ORF">STINGER_78</name>
</gene>
<protein>
    <submittedName>
        <fullName evidence="1">Uncharacterized protein</fullName>
    </submittedName>
</protein>
<dbReference type="RefSeq" id="YP_009018493.1">
    <property type="nucleotide sequence ID" value="NC_023741.1"/>
</dbReference>
<reference evidence="1 2" key="1">
    <citation type="journal article" date="2012" name="J. Virol.">
        <title>Complete Genome Sequences of 138 Mycobacteriophages.</title>
        <authorList>
            <consortium name="the Science Education Alliance Phage Hunters Advancing Genomics and Evolutionary Science Program"/>
            <consortium name="the KwaZulu-Natal Research Institute for Tuberculosis and HIV Mycobacterial Genetics Course Students"/>
            <consortium name="the Phage Hunters Integrating Research and Education Program"/>
            <person name="Hatfull G.F."/>
        </authorList>
    </citation>
    <scope>NUCLEOTIDE SEQUENCE [LARGE SCALE GENOMIC DNA]</scope>
</reference>
<keyword evidence="2" id="KW-1185">Reference proteome</keyword>
<organism evidence="1 2">
    <name type="scientific">Mycobacterium phage Stinger</name>
    <dbReference type="NCBI Taxonomy" id="1089137"/>
    <lineage>
        <taxon>Viruses</taxon>
        <taxon>Duplodnaviria</taxon>
        <taxon>Heunggongvirae</taxon>
        <taxon>Uroviricota</taxon>
        <taxon>Caudoviricetes</taxon>
        <taxon>Bclasvirinae</taxon>
        <taxon>Coopervirus</taxon>
        <taxon>Coopervirus stinger</taxon>
    </lineage>
</organism>
<dbReference type="EMBL" id="JN699011">
    <property type="protein sequence ID" value="AER49392.1"/>
    <property type="molecule type" value="Genomic_DNA"/>
</dbReference>
<evidence type="ECO:0000313" key="1">
    <source>
        <dbReference type="EMBL" id="AER49392.1"/>
    </source>
</evidence>
<dbReference type="KEGG" id="vg:18989874"/>
<accession>G8I9J9</accession>
<dbReference type="OrthoDB" id="21379at10239"/>
<sequence>MTFDTRVPCRRCGHRTHSAVDGCASCLPGIDCGPVPDQPEHWPRILGDGPAYDMRDFTLGEREVICAQCHLIHRPGQECP</sequence>
<proteinExistence type="predicted"/>